<sequence length="518" mass="54094">MTHRCTVRDDVNEADQNALFTELNLALQSEDYAKAARIRDALRRSSREGEDPALLDWHSYDIPEWLCQRAEQLGWRYPTEVQRRAAAVLRTGADAIVQAGTGSGKTLAYLLPLLARLTYPPETYPDDLQGPQLVIIVPTRELGVQTIMLVYKLFGGSVTQGVPGDPSNMFAYSGPRGLKVRGVLDGAEVAAARGGGWLRGDHVVVGTPECLGAAAAPPGGFPVWAGARAVAVDEADACLQAHPAEMASLLTAACQAAAGPAASSSPDETPVIGKHADGPCKPQLVLLGATMPPEAALEEAVHEGWLRDPVSLAVGAPGRPPAGLRHRLMVVGGNPLAALARQLRADLTDAGEDAAPARVIVFTDSEAAAREAAGPLRAALWADHTLSVLLPGGEEPIQALHAFRDARASFLLATPAAARGLDLPAVSHVYSLGPPATPADYLHRAGRAGRIGAPRPGTVTTLAAPDQADAVRQMAAGLGLQLAELAEPRAPDLAQGDGGEPADVDAAKRGLEDLFNLF</sequence>
<dbReference type="Gene3D" id="3.40.50.300">
    <property type="entry name" value="P-loop containing nucleotide triphosphate hydrolases"/>
    <property type="match status" value="2"/>
</dbReference>
<dbReference type="Proteomes" id="UP001445335">
    <property type="component" value="Unassembled WGS sequence"/>
</dbReference>
<dbReference type="EMBL" id="JALJOU010000053">
    <property type="protein sequence ID" value="KAK9828026.1"/>
    <property type="molecule type" value="Genomic_DNA"/>
</dbReference>
<evidence type="ECO:0000256" key="3">
    <source>
        <dbReference type="ARBA" id="ARBA00022806"/>
    </source>
</evidence>
<accession>A0AAW1R2W6</accession>
<evidence type="ECO:0008006" key="9">
    <source>
        <dbReference type="Google" id="ProtNLM"/>
    </source>
</evidence>
<evidence type="ECO:0000256" key="2">
    <source>
        <dbReference type="ARBA" id="ARBA00022801"/>
    </source>
</evidence>
<evidence type="ECO:0000313" key="8">
    <source>
        <dbReference type="Proteomes" id="UP001445335"/>
    </source>
</evidence>
<dbReference type="GO" id="GO:0003723">
    <property type="term" value="F:RNA binding"/>
    <property type="evidence" value="ECO:0007669"/>
    <property type="project" value="TreeGrafter"/>
</dbReference>
<evidence type="ECO:0000313" key="7">
    <source>
        <dbReference type="EMBL" id="KAK9828026.1"/>
    </source>
</evidence>
<proteinExistence type="predicted"/>
<organism evidence="7 8">
    <name type="scientific">Elliptochloris bilobata</name>
    <dbReference type="NCBI Taxonomy" id="381761"/>
    <lineage>
        <taxon>Eukaryota</taxon>
        <taxon>Viridiplantae</taxon>
        <taxon>Chlorophyta</taxon>
        <taxon>core chlorophytes</taxon>
        <taxon>Trebouxiophyceae</taxon>
        <taxon>Trebouxiophyceae incertae sedis</taxon>
        <taxon>Elliptochloris clade</taxon>
        <taxon>Elliptochloris</taxon>
    </lineage>
</organism>
<feature type="domain" description="Helicase ATP-binding" evidence="5">
    <location>
        <begin position="86"/>
        <end position="309"/>
    </location>
</feature>
<dbReference type="Pfam" id="PF00271">
    <property type="entry name" value="Helicase_C"/>
    <property type="match status" value="1"/>
</dbReference>
<keyword evidence="4" id="KW-0067">ATP-binding</keyword>
<dbReference type="InterPro" id="IPR011545">
    <property type="entry name" value="DEAD/DEAH_box_helicase_dom"/>
</dbReference>
<dbReference type="PANTHER" id="PTHR47963:SF10">
    <property type="entry name" value="ATP-DEPENDENT RNA HELICASE DDX6_DHH1"/>
    <property type="match status" value="1"/>
</dbReference>
<feature type="domain" description="Helicase C-terminal" evidence="6">
    <location>
        <begin position="342"/>
        <end position="494"/>
    </location>
</feature>
<dbReference type="PANTHER" id="PTHR47963">
    <property type="entry name" value="DEAD-BOX ATP-DEPENDENT RNA HELICASE 47, MITOCHONDRIAL"/>
    <property type="match status" value="1"/>
</dbReference>
<dbReference type="PROSITE" id="PS51194">
    <property type="entry name" value="HELICASE_CTER"/>
    <property type="match status" value="1"/>
</dbReference>
<dbReference type="SUPFAM" id="SSF52540">
    <property type="entry name" value="P-loop containing nucleoside triphosphate hydrolases"/>
    <property type="match status" value="1"/>
</dbReference>
<dbReference type="InterPro" id="IPR027417">
    <property type="entry name" value="P-loop_NTPase"/>
</dbReference>
<keyword evidence="8" id="KW-1185">Reference proteome</keyword>
<dbReference type="InterPro" id="IPR050547">
    <property type="entry name" value="DEAD_box_RNA_helicases"/>
</dbReference>
<reference evidence="7 8" key="1">
    <citation type="journal article" date="2024" name="Nat. Commun.">
        <title>Phylogenomics reveals the evolutionary origins of lichenization in chlorophyte algae.</title>
        <authorList>
            <person name="Puginier C."/>
            <person name="Libourel C."/>
            <person name="Otte J."/>
            <person name="Skaloud P."/>
            <person name="Haon M."/>
            <person name="Grisel S."/>
            <person name="Petersen M."/>
            <person name="Berrin J.G."/>
            <person name="Delaux P.M."/>
            <person name="Dal Grande F."/>
            <person name="Keller J."/>
        </authorList>
    </citation>
    <scope>NUCLEOTIDE SEQUENCE [LARGE SCALE GENOMIC DNA]</scope>
    <source>
        <strain evidence="7 8">SAG 245.80</strain>
    </source>
</reference>
<dbReference type="Pfam" id="PF00270">
    <property type="entry name" value="DEAD"/>
    <property type="match status" value="1"/>
</dbReference>
<evidence type="ECO:0000256" key="1">
    <source>
        <dbReference type="ARBA" id="ARBA00022741"/>
    </source>
</evidence>
<keyword evidence="2" id="KW-0378">Hydrolase</keyword>
<dbReference type="InterPro" id="IPR014001">
    <property type="entry name" value="Helicase_ATP-bd"/>
</dbReference>
<dbReference type="SMART" id="SM00487">
    <property type="entry name" value="DEXDc"/>
    <property type="match status" value="1"/>
</dbReference>
<comment type="caution">
    <text evidence="7">The sequence shown here is derived from an EMBL/GenBank/DDBJ whole genome shotgun (WGS) entry which is preliminary data.</text>
</comment>
<dbReference type="GO" id="GO:0003724">
    <property type="term" value="F:RNA helicase activity"/>
    <property type="evidence" value="ECO:0007669"/>
    <property type="project" value="TreeGrafter"/>
</dbReference>
<dbReference type="GO" id="GO:0016787">
    <property type="term" value="F:hydrolase activity"/>
    <property type="evidence" value="ECO:0007669"/>
    <property type="project" value="UniProtKB-KW"/>
</dbReference>
<name>A0AAW1R2W6_9CHLO</name>
<gene>
    <name evidence="7" type="ORF">WJX81_001394</name>
</gene>
<evidence type="ECO:0000259" key="6">
    <source>
        <dbReference type="PROSITE" id="PS51194"/>
    </source>
</evidence>
<protein>
    <recommendedName>
        <fullName evidence="9">DEAD/DEAH box helicase</fullName>
    </recommendedName>
</protein>
<dbReference type="AlphaFoldDB" id="A0AAW1R2W6"/>
<keyword evidence="3" id="KW-0347">Helicase</keyword>
<keyword evidence="1" id="KW-0547">Nucleotide-binding</keyword>
<dbReference type="InterPro" id="IPR001650">
    <property type="entry name" value="Helicase_C-like"/>
</dbReference>
<evidence type="ECO:0000256" key="4">
    <source>
        <dbReference type="ARBA" id="ARBA00022840"/>
    </source>
</evidence>
<evidence type="ECO:0000259" key="5">
    <source>
        <dbReference type="PROSITE" id="PS51192"/>
    </source>
</evidence>
<dbReference type="GO" id="GO:0005524">
    <property type="term" value="F:ATP binding"/>
    <property type="evidence" value="ECO:0007669"/>
    <property type="project" value="UniProtKB-KW"/>
</dbReference>
<dbReference type="PROSITE" id="PS51192">
    <property type="entry name" value="HELICASE_ATP_BIND_1"/>
    <property type="match status" value="1"/>
</dbReference>
<dbReference type="SMART" id="SM00490">
    <property type="entry name" value="HELICc"/>
    <property type="match status" value="1"/>
</dbReference>